<proteinExistence type="predicted"/>
<feature type="compositionally biased region" description="Basic and acidic residues" evidence="1">
    <location>
        <begin position="215"/>
        <end position="228"/>
    </location>
</feature>
<feature type="compositionally biased region" description="Basic and acidic residues" evidence="1">
    <location>
        <begin position="191"/>
        <end position="206"/>
    </location>
</feature>
<feature type="region of interest" description="Disordered" evidence="1">
    <location>
        <begin position="1"/>
        <end position="294"/>
    </location>
</feature>
<evidence type="ECO:0000313" key="2">
    <source>
        <dbReference type="EMBL" id="CAA9351632.1"/>
    </source>
</evidence>
<reference evidence="2" key="1">
    <citation type="submission" date="2020-02" db="EMBL/GenBank/DDBJ databases">
        <authorList>
            <person name="Meier V. D."/>
        </authorList>
    </citation>
    <scope>NUCLEOTIDE SEQUENCE</scope>
    <source>
        <strain evidence="2">AVDCRST_MAG11</strain>
    </source>
</reference>
<dbReference type="AlphaFoldDB" id="A0A6J4M757"/>
<feature type="compositionally biased region" description="Basic and acidic residues" evidence="1">
    <location>
        <begin position="162"/>
        <end position="181"/>
    </location>
</feature>
<organism evidence="2">
    <name type="scientific">uncultured Gemmatimonadaceae bacterium</name>
    <dbReference type="NCBI Taxonomy" id="246130"/>
    <lineage>
        <taxon>Bacteria</taxon>
        <taxon>Pseudomonadati</taxon>
        <taxon>Gemmatimonadota</taxon>
        <taxon>Gemmatimonadia</taxon>
        <taxon>Gemmatimonadales</taxon>
        <taxon>Gemmatimonadaceae</taxon>
        <taxon>environmental samples</taxon>
    </lineage>
</organism>
<feature type="compositionally biased region" description="Low complexity" evidence="1">
    <location>
        <begin position="282"/>
        <end position="294"/>
    </location>
</feature>
<accession>A0A6J4M757</accession>
<feature type="compositionally biased region" description="Basic residues" evidence="1">
    <location>
        <begin position="255"/>
        <end position="277"/>
    </location>
</feature>
<sequence>DRHGRRPRGRLAPRAPAAGRAGDRRGEREVRGRPGPLEGPPARGDRAGHARRLQRWEPLRGRDGARLRRGRVRAHDHGAVGEGDHGPARLDVDAARGGPRAPVRGQLRHGARRGAARGARRAVRRPRVRRRHHAAVRGRDEPQGRPPGDAVGGEHLRRRARERRDPLRVEPVAGERGDAPRRVPLRAAARGRGDQGGRRPDPRDGVRVPVPAADPLRDAVRVPGEQHLDQQPAARELRLPQPGAPRGDHPDPPRVRRQRRPVRHAPLRARDRVRRARGGGAASLPAAAPRRARM</sequence>
<feature type="compositionally biased region" description="Low complexity" evidence="1">
    <location>
        <begin position="33"/>
        <end position="42"/>
    </location>
</feature>
<dbReference type="EMBL" id="CADCTU010000765">
    <property type="protein sequence ID" value="CAA9351632.1"/>
    <property type="molecule type" value="Genomic_DNA"/>
</dbReference>
<name>A0A6J4M757_9BACT</name>
<feature type="compositionally biased region" description="Basic and acidic residues" evidence="1">
    <location>
        <begin position="73"/>
        <end position="94"/>
    </location>
</feature>
<evidence type="ECO:0000256" key="1">
    <source>
        <dbReference type="SAM" id="MobiDB-lite"/>
    </source>
</evidence>
<feature type="compositionally biased region" description="Basic and acidic residues" evidence="1">
    <location>
        <begin position="21"/>
        <end position="32"/>
    </location>
</feature>
<gene>
    <name evidence="2" type="ORF">AVDCRST_MAG11-3553</name>
</gene>
<feature type="compositionally biased region" description="Basic and acidic residues" evidence="1">
    <location>
        <begin position="43"/>
        <end position="66"/>
    </location>
</feature>
<feature type="compositionally biased region" description="Basic residues" evidence="1">
    <location>
        <begin position="106"/>
        <end position="136"/>
    </location>
</feature>
<protein>
    <submittedName>
        <fullName evidence="2">Uncharacterized protein</fullName>
    </submittedName>
</protein>
<feature type="non-terminal residue" evidence="2">
    <location>
        <position position="1"/>
    </location>
</feature>
<feature type="compositionally biased region" description="Basic residues" evidence="1">
    <location>
        <begin position="1"/>
        <end position="11"/>
    </location>
</feature>
<feature type="non-terminal residue" evidence="2">
    <location>
        <position position="294"/>
    </location>
</feature>